<keyword evidence="3" id="KW-1185">Reference proteome</keyword>
<feature type="region of interest" description="Disordered" evidence="1">
    <location>
        <begin position="1"/>
        <end position="47"/>
    </location>
</feature>
<organism evidence="2 3">
    <name type="scientific">Fusarium vanettenii (strain ATCC MYA-4622 / CBS 123669 / FGSC 9596 / NRRL 45880 / 77-13-4)</name>
    <name type="common">Fusarium solani subsp. pisi</name>
    <dbReference type="NCBI Taxonomy" id="660122"/>
    <lineage>
        <taxon>Eukaryota</taxon>
        <taxon>Fungi</taxon>
        <taxon>Dikarya</taxon>
        <taxon>Ascomycota</taxon>
        <taxon>Pezizomycotina</taxon>
        <taxon>Sordariomycetes</taxon>
        <taxon>Hypocreomycetidae</taxon>
        <taxon>Hypocreales</taxon>
        <taxon>Nectriaceae</taxon>
        <taxon>Fusarium</taxon>
        <taxon>Fusarium solani species complex</taxon>
        <taxon>Fusarium vanettenii</taxon>
    </lineage>
</organism>
<dbReference type="RefSeq" id="XP_003052456.1">
    <property type="nucleotide sequence ID" value="XM_003052410.1"/>
</dbReference>
<dbReference type="AlphaFoldDB" id="C7YL82"/>
<protein>
    <submittedName>
        <fullName evidence="2">Uncharacterized protein</fullName>
    </submittedName>
</protein>
<sequence length="246" mass="27467">MVGVLARDHPEPNTTRRHVNQPEESEAALAAPVVTETDDVPTKSKHRKAGRPIYLSLTLNMEQGWYRWLWRDQGRQRINTKYVTYNSGLDSAKACERVINHFDRREKARISAWNREVTTFLARRRIVEWVTDGSASGRHVDANDRLGPGVIQKLVLASAFVGQGMSRVTGLAPEPLKPGLSPSILCGSLREETPAAHGTPVPPSPLRELHDEAHAMKVLPASTFLSFSFLTDPFFSNQIFYSLADV</sequence>
<reference evidence="2 3" key="1">
    <citation type="journal article" date="2009" name="PLoS Genet.">
        <title>The genome of Nectria haematococca: contribution of supernumerary chromosomes to gene expansion.</title>
        <authorList>
            <person name="Coleman J.J."/>
            <person name="Rounsley S.D."/>
            <person name="Rodriguez-Carres M."/>
            <person name="Kuo A."/>
            <person name="Wasmann C.C."/>
            <person name="Grimwood J."/>
            <person name="Schmutz J."/>
            <person name="Taga M."/>
            <person name="White G.J."/>
            <person name="Zhou S."/>
            <person name="Schwartz D.C."/>
            <person name="Freitag M."/>
            <person name="Ma L.J."/>
            <person name="Danchin E.G."/>
            <person name="Henrissat B."/>
            <person name="Coutinho P.M."/>
            <person name="Nelson D.R."/>
            <person name="Straney D."/>
            <person name="Napoli C.A."/>
            <person name="Barker B.M."/>
            <person name="Gribskov M."/>
            <person name="Rep M."/>
            <person name="Kroken S."/>
            <person name="Molnar I."/>
            <person name="Rensing C."/>
            <person name="Kennell J.C."/>
            <person name="Zamora J."/>
            <person name="Farman M.L."/>
            <person name="Selker E.U."/>
            <person name="Salamov A."/>
            <person name="Shapiro H."/>
            <person name="Pangilinan J."/>
            <person name="Lindquist E."/>
            <person name="Lamers C."/>
            <person name="Grigoriev I.V."/>
            <person name="Geiser D.M."/>
            <person name="Covert S.F."/>
            <person name="Temporini E."/>
            <person name="Vanetten H.D."/>
        </authorList>
    </citation>
    <scope>NUCLEOTIDE SEQUENCE [LARGE SCALE GENOMIC DNA]</scope>
    <source>
        <strain evidence="3">ATCC MYA-4622 / CBS 123669 / FGSC 9596 / NRRL 45880 / 77-13-4</strain>
    </source>
</reference>
<dbReference type="HOGENOM" id="CLU_1129315_0_0_1"/>
<feature type="compositionally biased region" description="Basic and acidic residues" evidence="1">
    <location>
        <begin position="1"/>
        <end position="11"/>
    </location>
</feature>
<dbReference type="GeneID" id="9663617"/>
<evidence type="ECO:0000256" key="1">
    <source>
        <dbReference type="SAM" id="MobiDB-lite"/>
    </source>
</evidence>
<dbReference type="KEGG" id="nhe:NECHADRAFT_77438"/>
<accession>C7YL82</accession>
<gene>
    <name evidence="2" type="ORF">NECHADRAFT_77438</name>
</gene>
<evidence type="ECO:0000313" key="2">
    <source>
        <dbReference type="EMBL" id="EEU46743.1"/>
    </source>
</evidence>
<evidence type="ECO:0000313" key="3">
    <source>
        <dbReference type="Proteomes" id="UP000005206"/>
    </source>
</evidence>
<dbReference type="EMBL" id="GG698897">
    <property type="protein sequence ID" value="EEU46743.1"/>
    <property type="molecule type" value="Genomic_DNA"/>
</dbReference>
<dbReference type="VEuPathDB" id="FungiDB:NECHADRAFT_77438"/>
<dbReference type="Proteomes" id="UP000005206">
    <property type="component" value="Chromosome 3"/>
</dbReference>
<name>C7YL82_FUSV7</name>
<proteinExistence type="predicted"/>
<dbReference type="InParanoid" id="C7YL82"/>
<dbReference type="OrthoDB" id="5101182at2759"/>